<keyword evidence="2" id="KW-1133">Transmembrane helix</keyword>
<feature type="domain" description="ORC1/DEAH AAA+ ATPase" evidence="3">
    <location>
        <begin position="126"/>
        <end position="268"/>
    </location>
</feature>
<reference evidence="4 5" key="1">
    <citation type="submission" date="2012-10" db="EMBL/GenBank/DDBJ databases">
        <title>Genome sequence of Variovorax paradoxus B4.</title>
        <authorList>
            <person name="Schuldes J."/>
            <person name="Brandt U."/>
            <person name="Hiessl S."/>
            <person name="Wuebbeler J.H."/>
            <person name="Thuermer A."/>
            <person name="Steinbuechel A."/>
            <person name="Daniel R."/>
        </authorList>
    </citation>
    <scope>NUCLEOTIDE SEQUENCE [LARGE SCALE GENOMIC DNA]</scope>
    <source>
        <strain evidence="4 5">B4</strain>
    </source>
</reference>
<feature type="transmembrane region" description="Helical" evidence="2">
    <location>
        <begin position="249"/>
        <end position="274"/>
    </location>
</feature>
<dbReference type="Pfam" id="PF13401">
    <property type="entry name" value="AAA_22"/>
    <property type="match status" value="1"/>
</dbReference>
<dbReference type="SUPFAM" id="SSF52540">
    <property type="entry name" value="P-loop containing nucleoside triphosphate hydrolases"/>
    <property type="match status" value="1"/>
</dbReference>
<evidence type="ECO:0000313" key="4">
    <source>
        <dbReference type="EMBL" id="AGU47780.1"/>
    </source>
</evidence>
<feature type="region of interest" description="Disordered" evidence="1">
    <location>
        <begin position="489"/>
        <end position="511"/>
    </location>
</feature>
<sequence>MTIATSALHERPELLLGPNPFIEALPPFVPYDQWANNLRNYPLDGHDWRPLRPGAREALLSFSAKHFVPIRTILDIASGLQDLLRRSLVLTNPLDPNERRRRNTVLLSTSLKEMRRVASLDAAGAIIKGMTGMGKSRIVARVLEIIAPEQVIRHGPSEECKWTKLDQLIWVYVNHASNGSRGGLLKLILSAIDVALGSDYYVQHHKKENIDSLLATVARTLSNHRVALLVIDEKQKQNFDDSPWGIEFILFYLMLMNLGISVVMVGSPLAFVNLEGFSQVQRRFSIGGIHELIPASSADSPWWKDDFVPRMRCFSLLESDAMEKSVRDKVEFDLTGGIPGLYVALDAASQRAALRRSSALSSAELALEDIHAGADSATFRDLKDIALAATGKESDSPSKTAYLDIPETQDKAGTESAATPAGRQAPQVPLVRDASTHAAVQRLLRAHKASLTRQHNSTAARLKSMANLSEEEVAMLGFSADLIEAALKTKDDQATSAPQPKRPKPTSSSDK</sequence>
<gene>
    <name evidence="4" type="ORF">VAPA_1c06500</name>
</gene>
<evidence type="ECO:0000256" key="1">
    <source>
        <dbReference type="SAM" id="MobiDB-lite"/>
    </source>
</evidence>
<dbReference type="KEGG" id="vpd:VAPA_1c06500"/>
<accession>T1X6I9</accession>
<dbReference type="GO" id="GO:0016887">
    <property type="term" value="F:ATP hydrolysis activity"/>
    <property type="evidence" value="ECO:0007669"/>
    <property type="project" value="InterPro"/>
</dbReference>
<dbReference type="InterPro" id="IPR027417">
    <property type="entry name" value="P-loop_NTPase"/>
</dbReference>
<dbReference type="HOGENOM" id="CLU_533105_0_0_4"/>
<proteinExistence type="predicted"/>
<dbReference type="Proteomes" id="UP000016223">
    <property type="component" value="Chromosome 1"/>
</dbReference>
<keyword evidence="2" id="KW-0812">Transmembrane</keyword>
<organism evidence="4 5">
    <name type="scientific">Variovorax paradoxus B4</name>
    <dbReference type="NCBI Taxonomy" id="1246301"/>
    <lineage>
        <taxon>Bacteria</taxon>
        <taxon>Pseudomonadati</taxon>
        <taxon>Pseudomonadota</taxon>
        <taxon>Betaproteobacteria</taxon>
        <taxon>Burkholderiales</taxon>
        <taxon>Comamonadaceae</taxon>
        <taxon>Variovorax</taxon>
    </lineage>
</organism>
<protein>
    <submittedName>
        <fullName evidence="4">AAA domain-containing protein</fullName>
    </submittedName>
</protein>
<evidence type="ECO:0000313" key="5">
    <source>
        <dbReference type="Proteomes" id="UP000016223"/>
    </source>
</evidence>
<dbReference type="EMBL" id="CP003911">
    <property type="protein sequence ID" value="AGU47780.1"/>
    <property type="molecule type" value="Genomic_DNA"/>
</dbReference>
<dbReference type="Gene3D" id="3.40.50.300">
    <property type="entry name" value="P-loop containing nucleotide triphosphate hydrolases"/>
    <property type="match status" value="1"/>
</dbReference>
<evidence type="ECO:0000259" key="3">
    <source>
        <dbReference type="Pfam" id="PF13401"/>
    </source>
</evidence>
<dbReference type="InterPro" id="IPR049945">
    <property type="entry name" value="AAA_22"/>
</dbReference>
<dbReference type="PATRIC" id="fig|1246301.3.peg.670"/>
<name>T1X6I9_VARPD</name>
<feature type="region of interest" description="Disordered" evidence="1">
    <location>
        <begin position="409"/>
        <end position="430"/>
    </location>
</feature>
<keyword evidence="2" id="KW-0472">Membrane</keyword>
<dbReference type="RefSeq" id="WP_021005338.1">
    <property type="nucleotide sequence ID" value="NC_022247.1"/>
</dbReference>
<evidence type="ECO:0000256" key="2">
    <source>
        <dbReference type="SAM" id="Phobius"/>
    </source>
</evidence>
<dbReference type="AlphaFoldDB" id="T1X6I9"/>